<evidence type="ECO:0000313" key="1">
    <source>
        <dbReference type="EMBL" id="MCI70567.1"/>
    </source>
</evidence>
<reference evidence="1 2" key="1">
    <citation type="journal article" date="2018" name="Front. Plant Sci.">
        <title>Red Clover (Trifolium pratense) and Zigzag Clover (T. medium) - A Picture of Genomic Similarities and Differences.</title>
        <authorList>
            <person name="Dluhosova J."/>
            <person name="Istvanek J."/>
            <person name="Nedelnik J."/>
            <person name="Repkova J."/>
        </authorList>
    </citation>
    <scope>NUCLEOTIDE SEQUENCE [LARGE SCALE GENOMIC DNA]</scope>
    <source>
        <strain evidence="2">cv. 10/8</strain>
        <tissue evidence="1">Leaf</tissue>
    </source>
</reference>
<proteinExistence type="predicted"/>
<keyword evidence="2" id="KW-1185">Reference proteome</keyword>
<dbReference type="AlphaFoldDB" id="A0A392UCI9"/>
<comment type="caution">
    <text evidence="1">The sequence shown here is derived from an EMBL/GenBank/DDBJ whole genome shotgun (WGS) entry which is preliminary data.</text>
</comment>
<organism evidence="1 2">
    <name type="scientific">Trifolium medium</name>
    <dbReference type="NCBI Taxonomy" id="97028"/>
    <lineage>
        <taxon>Eukaryota</taxon>
        <taxon>Viridiplantae</taxon>
        <taxon>Streptophyta</taxon>
        <taxon>Embryophyta</taxon>
        <taxon>Tracheophyta</taxon>
        <taxon>Spermatophyta</taxon>
        <taxon>Magnoliopsida</taxon>
        <taxon>eudicotyledons</taxon>
        <taxon>Gunneridae</taxon>
        <taxon>Pentapetalae</taxon>
        <taxon>rosids</taxon>
        <taxon>fabids</taxon>
        <taxon>Fabales</taxon>
        <taxon>Fabaceae</taxon>
        <taxon>Papilionoideae</taxon>
        <taxon>50 kb inversion clade</taxon>
        <taxon>NPAAA clade</taxon>
        <taxon>Hologalegina</taxon>
        <taxon>IRL clade</taxon>
        <taxon>Trifolieae</taxon>
        <taxon>Trifolium</taxon>
    </lineage>
</organism>
<evidence type="ECO:0000313" key="2">
    <source>
        <dbReference type="Proteomes" id="UP000265520"/>
    </source>
</evidence>
<accession>A0A392UCI9</accession>
<protein>
    <submittedName>
        <fullName evidence="1">Uncharacterized protein</fullName>
    </submittedName>
</protein>
<sequence>PQQNSPKFVFSFAPSAAPAAPSAGHRGRTLFSVFCIMVQGKIQQNTRVV</sequence>
<name>A0A392UCI9_9FABA</name>
<feature type="non-terminal residue" evidence="1">
    <location>
        <position position="1"/>
    </location>
</feature>
<dbReference type="Proteomes" id="UP000265520">
    <property type="component" value="Unassembled WGS sequence"/>
</dbReference>
<dbReference type="EMBL" id="LXQA010778500">
    <property type="protein sequence ID" value="MCI70567.1"/>
    <property type="molecule type" value="Genomic_DNA"/>
</dbReference>